<accession>A0ABY2JHU1</accession>
<reference evidence="1 2" key="1">
    <citation type="submission" date="2019-03" db="EMBL/GenBank/DDBJ databases">
        <title>Genomics of glacier-inhabiting Cryobacterium strains.</title>
        <authorList>
            <person name="Liu Q."/>
            <person name="Xin Y.-H."/>
        </authorList>
    </citation>
    <scope>NUCLEOTIDE SEQUENCE [LARGE SCALE GENOMIC DNA]</scope>
    <source>
        <strain evidence="1 2">TMT1-23-1</strain>
    </source>
</reference>
<dbReference type="EMBL" id="SOGQ01000003">
    <property type="protein sequence ID" value="TFD06226.1"/>
    <property type="molecule type" value="Genomic_DNA"/>
</dbReference>
<proteinExistence type="predicted"/>
<name>A0ABY2JHU1_9MICO</name>
<dbReference type="Proteomes" id="UP000297853">
    <property type="component" value="Unassembled WGS sequence"/>
</dbReference>
<sequence length="79" mass="9207">MTDPFLPQMASWVEQSRGKIRGDVVHEKLLALGFTGCERTTRTTLVELKSKYRARNMRVHPPWTPEPGLWLQYDYGVCR</sequence>
<evidence type="ECO:0000313" key="1">
    <source>
        <dbReference type="EMBL" id="TFD06226.1"/>
    </source>
</evidence>
<keyword evidence="2" id="KW-1185">Reference proteome</keyword>
<organism evidence="1 2">
    <name type="scientific">Cryobacterium sinapicolor</name>
    <dbReference type="NCBI Taxonomy" id="1259236"/>
    <lineage>
        <taxon>Bacteria</taxon>
        <taxon>Bacillati</taxon>
        <taxon>Actinomycetota</taxon>
        <taxon>Actinomycetes</taxon>
        <taxon>Micrococcales</taxon>
        <taxon>Microbacteriaceae</taxon>
        <taxon>Cryobacterium</taxon>
    </lineage>
</organism>
<gene>
    <name evidence="1" type="ORF">E3T28_00180</name>
</gene>
<comment type="caution">
    <text evidence="1">The sequence shown here is derived from an EMBL/GenBank/DDBJ whole genome shotgun (WGS) entry which is preliminary data.</text>
</comment>
<evidence type="ECO:0000313" key="2">
    <source>
        <dbReference type="Proteomes" id="UP000297853"/>
    </source>
</evidence>
<evidence type="ECO:0008006" key="3">
    <source>
        <dbReference type="Google" id="ProtNLM"/>
    </source>
</evidence>
<dbReference type="RefSeq" id="WP_134426750.1">
    <property type="nucleotide sequence ID" value="NZ_SOGQ01000003.1"/>
</dbReference>
<protein>
    <recommendedName>
        <fullName evidence="3">Winged helix-turn helix</fullName>
    </recommendedName>
</protein>